<sequence length="109" mass="12633">MTIEIERMADILKLLGDRTRLTIMTLLHERELCVCEIVDFLKTSQPNISQHMRKLKAGGLVTEAKRGQWVYYSLNTQDKPYVGEILRHVPSQRKAIEQQTICEDNNCCI</sequence>
<dbReference type="CDD" id="cd00090">
    <property type="entry name" value="HTH_ARSR"/>
    <property type="match status" value="1"/>
</dbReference>
<evidence type="ECO:0000313" key="6">
    <source>
        <dbReference type="Proteomes" id="UP000272464"/>
    </source>
</evidence>
<dbReference type="InterPro" id="IPR051081">
    <property type="entry name" value="HTH_MetalResp_TranReg"/>
</dbReference>
<organism evidence="5 6">
    <name type="scientific">Paenibacillus zeisoli</name>
    <dbReference type="NCBI Taxonomy" id="2496267"/>
    <lineage>
        <taxon>Bacteria</taxon>
        <taxon>Bacillati</taxon>
        <taxon>Bacillota</taxon>
        <taxon>Bacilli</taxon>
        <taxon>Bacillales</taxon>
        <taxon>Paenibacillaceae</taxon>
        <taxon>Paenibacillus</taxon>
    </lineage>
</organism>
<dbReference type="SUPFAM" id="SSF46785">
    <property type="entry name" value="Winged helix' DNA-binding domain"/>
    <property type="match status" value="1"/>
</dbReference>
<name>A0A3S1BT60_9BACL</name>
<dbReference type="PANTHER" id="PTHR33154">
    <property type="entry name" value="TRANSCRIPTIONAL REGULATOR, ARSR FAMILY"/>
    <property type="match status" value="1"/>
</dbReference>
<proteinExistence type="predicted"/>
<evidence type="ECO:0000256" key="2">
    <source>
        <dbReference type="ARBA" id="ARBA00023125"/>
    </source>
</evidence>
<evidence type="ECO:0000256" key="1">
    <source>
        <dbReference type="ARBA" id="ARBA00023015"/>
    </source>
</evidence>
<evidence type="ECO:0000256" key="3">
    <source>
        <dbReference type="ARBA" id="ARBA00023163"/>
    </source>
</evidence>
<keyword evidence="3" id="KW-0804">Transcription</keyword>
<dbReference type="PROSITE" id="PS50987">
    <property type="entry name" value="HTH_ARSR_2"/>
    <property type="match status" value="1"/>
</dbReference>
<dbReference type="InterPro" id="IPR036390">
    <property type="entry name" value="WH_DNA-bd_sf"/>
</dbReference>
<feature type="domain" description="HTH arsR-type" evidence="4">
    <location>
        <begin position="1"/>
        <end position="97"/>
    </location>
</feature>
<dbReference type="InterPro" id="IPR001845">
    <property type="entry name" value="HTH_ArsR_DNA-bd_dom"/>
</dbReference>
<accession>A0A3S1BT60</accession>
<dbReference type="NCBIfam" id="NF033788">
    <property type="entry name" value="HTH_metalloreg"/>
    <property type="match status" value="1"/>
</dbReference>
<dbReference type="EMBL" id="RZNX01000003">
    <property type="protein sequence ID" value="RUT31902.1"/>
    <property type="molecule type" value="Genomic_DNA"/>
</dbReference>
<evidence type="ECO:0000313" key="5">
    <source>
        <dbReference type="EMBL" id="RUT31902.1"/>
    </source>
</evidence>
<comment type="caution">
    <text evidence="5">The sequence shown here is derived from an EMBL/GenBank/DDBJ whole genome shotgun (WGS) entry which is preliminary data.</text>
</comment>
<dbReference type="Proteomes" id="UP000272464">
    <property type="component" value="Unassembled WGS sequence"/>
</dbReference>
<evidence type="ECO:0000259" key="4">
    <source>
        <dbReference type="PROSITE" id="PS50987"/>
    </source>
</evidence>
<dbReference type="PANTHER" id="PTHR33154:SF18">
    <property type="entry name" value="ARSENICAL RESISTANCE OPERON REPRESSOR"/>
    <property type="match status" value="1"/>
</dbReference>
<keyword evidence="1" id="KW-0805">Transcription regulation</keyword>
<gene>
    <name evidence="5" type="ORF">EJP77_11025</name>
</gene>
<dbReference type="OrthoDB" id="9798835at2"/>
<dbReference type="RefSeq" id="WP_127199282.1">
    <property type="nucleotide sequence ID" value="NZ_RZNX01000003.1"/>
</dbReference>
<reference evidence="5 6" key="1">
    <citation type="submission" date="2018-12" db="EMBL/GenBank/DDBJ databases">
        <authorList>
            <person name="Sun L."/>
            <person name="Chen Z."/>
        </authorList>
    </citation>
    <scope>NUCLEOTIDE SEQUENCE [LARGE SCALE GENOMIC DNA]</scope>
    <source>
        <strain evidence="5 6">3-5-3</strain>
    </source>
</reference>
<protein>
    <submittedName>
        <fullName evidence="5">ArsR family transcriptional regulator</fullName>
    </submittedName>
</protein>
<dbReference type="InterPro" id="IPR011991">
    <property type="entry name" value="ArsR-like_HTH"/>
</dbReference>
<dbReference type="InterPro" id="IPR036388">
    <property type="entry name" value="WH-like_DNA-bd_sf"/>
</dbReference>
<dbReference type="GO" id="GO:0003677">
    <property type="term" value="F:DNA binding"/>
    <property type="evidence" value="ECO:0007669"/>
    <property type="project" value="UniProtKB-KW"/>
</dbReference>
<dbReference type="GO" id="GO:0003700">
    <property type="term" value="F:DNA-binding transcription factor activity"/>
    <property type="evidence" value="ECO:0007669"/>
    <property type="project" value="InterPro"/>
</dbReference>
<dbReference type="SMART" id="SM00418">
    <property type="entry name" value="HTH_ARSR"/>
    <property type="match status" value="1"/>
</dbReference>
<keyword evidence="2" id="KW-0238">DNA-binding</keyword>
<dbReference type="AlphaFoldDB" id="A0A3S1BT60"/>
<dbReference type="Pfam" id="PF01022">
    <property type="entry name" value="HTH_5"/>
    <property type="match status" value="1"/>
</dbReference>
<dbReference type="PRINTS" id="PR00778">
    <property type="entry name" value="HTHARSR"/>
</dbReference>
<dbReference type="Gene3D" id="1.10.10.10">
    <property type="entry name" value="Winged helix-like DNA-binding domain superfamily/Winged helix DNA-binding domain"/>
    <property type="match status" value="1"/>
</dbReference>
<keyword evidence="6" id="KW-1185">Reference proteome</keyword>